<keyword evidence="4" id="KW-1185">Reference proteome</keyword>
<name>A0A8D0GX57_SPHPU</name>
<evidence type="ECO:0000313" key="3">
    <source>
        <dbReference type="Ensembl" id="ENSSPUP00000011394.1"/>
    </source>
</evidence>
<organism evidence="3 4">
    <name type="scientific">Sphenodon punctatus</name>
    <name type="common">Tuatara</name>
    <name type="synonym">Hatteria punctata</name>
    <dbReference type="NCBI Taxonomy" id="8508"/>
    <lineage>
        <taxon>Eukaryota</taxon>
        <taxon>Metazoa</taxon>
        <taxon>Chordata</taxon>
        <taxon>Craniata</taxon>
        <taxon>Vertebrata</taxon>
        <taxon>Euteleostomi</taxon>
        <taxon>Lepidosauria</taxon>
        <taxon>Sphenodontia</taxon>
        <taxon>Sphenodontidae</taxon>
        <taxon>Sphenodon</taxon>
    </lineage>
</organism>
<feature type="region of interest" description="Disordered" evidence="1">
    <location>
        <begin position="92"/>
        <end position="157"/>
    </location>
</feature>
<accession>A0A8D0GX57</accession>
<evidence type="ECO:0000259" key="2">
    <source>
        <dbReference type="PROSITE" id="PS50172"/>
    </source>
</evidence>
<dbReference type="SMART" id="SM00292">
    <property type="entry name" value="BRCT"/>
    <property type="match status" value="1"/>
</dbReference>
<reference evidence="3" key="2">
    <citation type="submission" date="2025-09" db="UniProtKB">
        <authorList>
            <consortium name="Ensembl"/>
        </authorList>
    </citation>
    <scope>IDENTIFICATION</scope>
</reference>
<reference evidence="3" key="1">
    <citation type="submission" date="2025-08" db="UniProtKB">
        <authorList>
            <consortium name="Ensembl"/>
        </authorList>
    </citation>
    <scope>IDENTIFICATION</scope>
</reference>
<evidence type="ECO:0000256" key="1">
    <source>
        <dbReference type="SAM" id="MobiDB-lite"/>
    </source>
</evidence>
<dbReference type="PANTHER" id="PTHR46530:SF1">
    <property type="entry name" value="PROTEIN MONO-ADP-RIBOSYLTRANSFERASE PARP4"/>
    <property type="match status" value="1"/>
</dbReference>
<feature type="domain" description="BRCT" evidence="2">
    <location>
        <begin position="1"/>
        <end position="94"/>
    </location>
</feature>
<dbReference type="GO" id="GO:0005737">
    <property type="term" value="C:cytoplasm"/>
    <property type="evidence" value="ECO:0007669"/>
    <property type="project" value="TreeGrafter"/>
</dbReference>
<dbReference type="Pfam" id="PF00533">
    <property type="entry name" value="BRCT"/>
    <property type="match status" value="1"/>
</dbReference>
<dbReference type="PANTHER" id="PTHR46530">
    <property type="entry name" value="PROTEIN MONO-ADP-RIBOSYLTRANSFERASE PARP4"/>
    <property type="match status" value="1"/>
</dbReference>
<dbReference type="PROSITE" id="PS50172">
    <property type="entry name" value="BRCT"/>
    <property type="match status" value="1"/>
</dbReference>
<dbReference type="Ensembl" id="ENSSPUT00000012144.1">
    <property type="protein sequence ID" value="ENSSPUP00000011394.1"/>
    <property type="gene ID" value="ENSSPUG00000008718.1"/>
</dbReference>
<dbReference type="Proteomes" id="UP000694392">
    <property type="component" value="Unplaced"/>
</dbReference>
<feature type="compositionally biased region" description="Basic and acidic residues" evidence="1">
    <location>
        <begin position="118"/>
        <end position="131"/>
    </location>
</feature>
<feature type="compositionally biased region" description="Acidic residues" evidence="1">
    <location>
        <begin position="132"/>
        <end position="144"/>
    </location>
</feature>
<dbReference type="InterPro" id="IPR036420">
    <property type="entry name" value="BRCT_dom_sf"/>
</dbReference>
<protein>
    <recommendedName>
        <fullName evidence="2">BRCT domain-containing protein</fullName>
    </recommendedName>
</protein>
<dbReference type="SUPFAM" id="SSF52113">
    <property type="entry name" value="BRCT domain"/>
    <property type="match status" value="1"/>
</dbReference>
<dbReference type="InterPro" id="IPR001357">
    <property type="entry name" value="BRCT_dom"/>
</dbReference>
<feature type="compositionally biased region" description="Polar residues" evidence="1">
    <location>
        <begin position="97"/>
        <end position="106"/>
    </location>
</feature>
<sequence>MTVAIFANCVFFLKVNSLAIREKNRLKACIKENGGIISFMLKPECTHVIVDNVDVLSSSHLKVILKYQLPLVNADFIWRSVEERRLLQVDEYKSNESLEGTTNQEPSIYGVENSPFSEDYRKKEDQGTEKNDDSDDLEPVEDQPMEISPSTDEPDKE</sequence>
<dbReference type="Gene3D" id="3.40.50.10190">
    <property type="entry name" value="BRCT domain"/>
    <property type="match status" value="1"/>
</dbReference>
<evidence type="ECO:0000313" key="4">
    <source>
        <dbReference type="Proteomes" id="UP000694392"/>
    </source>
</evidence>
<proteinExistence type="predicted"/>
<dbReference type="AlphaFoldDB" id="A0A8D0GX57"/>
<dbReference type="InterPro" id="IPR031273">
    <property type="entry name" value="PARP4"/>
</dbReference>
<dbReference type="CDD" id="cd17726">
    <property type="entry name" value="BRCT_PARP4_like"/>
    <property type="match status" value="1"/>
</dbReference>
<dbReference type="GO" id="GO:0003950">
    <property type="term" value="F:NAD+ poly-ADP-ribosyltransferase activity"/>
    <property type="evidence" value="ECO:0007669"/>
    <property type="project" value="InterPro"/>
</dbReference>